<dbReference type="AlphaFoldDB" id="A0A099KDG5"/>
<proteinExistence type="predicted"/>
<accession>A0A099KDG5</accession>
<organism evidence="1 2">
    <name type="scientific">Colwellia psychrerythraea</name>
    <name type="common">Vibrio psychroerythus</name>
    <dbReference type="NCBI Taxonomy" id="28229"/>
    <lineage>
        <taxon>Bacteria</taxon>
        <taxon>Pseudomonadati</taxon>
        <taxon>Pseudomonadota</taxon>
        <taxon>Gammaproteobacteria</taxon>
        <taxon>Alteromonadales</taxon>
        <taxon>Colwelliaceae</taxon>
        <taxon>Colwellia</taxon>
    </lineage>
</organism>
<evidence type="ECO:0000313" key="2">
    <source>
        <dbReference type="Proteomes" id="UP000029843"/>
    </source>
</evidence>
<dbReference type="Proteomes" id="UP000029843">
    <property type="component" value="Unassembled WGS sequence"/>
</dbReference>
<evidence type="ECO:0000313" key="1">
    <source>
        <dbReference type="EMBL" id="KGJ88370.1"/>
    </source>
</evidence>
<dbReference type="EMBL" id="JQED01000047">
    <property type="protein sequence ID" value="KGJ88370.1"/>
    <property type="molecule type" value="Genomic_DNA"/>
</dbReference>
<protein>
    <submittedName>
        <fullName evidence="1">Uncharacterized protein</fullName>
    </submittedName>
</protein>
<dbReference type="PATRIC" id="fig|28229.4.peg.3554"/>
<dbReference type="RefSeq" id="WP_033095167.1">
    <property type="nucleotide sequence ID" value="NZ_JQED01000047.1"/>
</dbReference>
<sequence>MKKYEFMGSTNWIFTTQKGDEVTVVYRESDFLIKHNEMTSQCPHAWFVISGNIDEFNSLSRQDNQSIVSVGMCNPDTGLSLLHIAIDTSELESIEADSFLNKYLTVGKLDKEDCIFN</sequence>
<comment type="caution">
    <text evidence="1">The sequence shown here is derived from an EMBL/GenBank/DDBJ whole genome shotgun (WGS) entry which is preliminary data.</text>
</comment>
<reference evidence="1 2" key="1">
    <citation type="submission" date="2014-08" db="EMBL/GenBank/DDBJ databases">
        <title>Genomic and Phenotypic Diversity of Colwellia psychrerythraea strains from Disparate Marine Basins.</title>
        <authorList>
            <person name="Techtmann S.M."/>
            <person name="Stelling S.C."/>
            <person name="Utturkar S.M."/>
            <person name="Alshibli N."/>
            <person name="Harris A."/>
            <person name="Brown S.D."/>
            <person name="Hazen T.C."/>
        </authorList>
    </citation>
    <scope>NUCLEOTIDE SEQUENCE [LARGE SCALE GENOMIC DNA]</scope>
    <source>
        <strain evidence="1 2">ND2E</strain>
    </source>
</reference>
<name>A0A099KDG5_COLPS</name>
<gene>
    <name evidence="1" type="ORF">ND2E_4206</name>
</gene>